<keyword evidence="4" id="KW-1185">Reference proteome</keyword>
<dbReference type="AlphaFoldDB" id="A0A098S0F7"/>
<dbReference type="STRING" id="1524460.IX84_26385"/>
<dbReference type="Gene3D" id="2.60.40.1120">
    <property type="entry name" value="Carboxypeptidase-like, regulatory domain"/>
    <property type="match status" value="1"/>
</dbReference>
<keyword evidence="3" id="KW-0675">Receptor</keyword>
<dbReference type="GO" id="GO:0044718">
    <property type="term" value="P:siderophore transmembrane transport"/>
    <property type="evidence" value="ECO:0007669"/>
    <property type="project" value="TreeGrafter"/>
</dbReference>
<name>A0A098S0F7_9BACT</name>
<dbReference type="PANTHER" id="PTHR30069">
    <property type="entry name" value="TONB-DEPENDENT OUTER MEMBRANE RECEPTOR"/>
    <property type="match status" value="1"/>
</dbReference>
<dbReference type="OrthoDB" id="9803050at2"/>
<dbReference type="EMBL" id="JPOS01000084">
    <property type="protein sequence ID" value="KGE85621.1"/>
    <property type="molecule type" value="Genomic_DNA"/>
</dbReference>
<dbReference type="InterPro" id="IPR012910">
    <property type="entry name" value="Plug_dom"/>
</dbReference>
<dbReference type="Pfam" id="PF13715">
    <property type="entry name" value="CarbopepD_reg_2"/>
    <property type="match status" value="1"/>
</dbReference>
<evidence type="ECO:0000313" key="3">
    <source>
        <dbReference type="EMBL" id="KGE85621.1"/>
    </source>
</evidence>
<organism evidence="3 4">
    <name type="scientific">Phaeodactylibacter xiamenensis</name>
    <dbReference type="NCBI Taxonomy" id="1524460"/>
    <lineage>
        <taxon>Bacteria</taxon>
        <taxon>Pseudomonadati</taxon>
        <taxon>Bacteroidota</taxon>
        <taxon>Saprospiria</taxon>
        <taxon>Saprospirales</taxon>
        <taxon>Haliscomenobacteraceae</taxon>
        <taxon>Phaeodactylibacter</taxon>
    </lineage>
</organism>
<dbReference type="InterPro" id="IPR037066">
    <property type="entry name" value="Plug_dom_sf"/>
</dbReference>
<dbReference type="GO" id="GO:0015344">
    <property type="term" value="F:siderophore uptake transmembrane transporter activity"/>
    <property type="evidence" value="ECO:0007669"/>
    <property type="project" value="TreeGrafter"/>
</dbReference>
<protein>
    <submittedName>
        <fullName evidence="3">TonB-dependent receptor</fullName>
    </submittedName>
</protein>
<accession>A0A098S0F7</accession>
<dbReference type="Proteomes" id="UP000029736">
    <property type="component" value="Unassembled WGS sequence"/>
</dbReference>
<gene>
    <name evidence="3" type="ORF">IX84_26385</name>
</gene>
<dbReference type="Gene3D" id="2.170.130.10">
    <property type="entry name" value="TonB-dependent receptor, plug domain"/>
    <property type="match status" value="1"/>
</dbReference>
<evidence type="ECO:0000313" key="4">
    <source>
        <dbReference type="Proteomes" id="UP000029736"/>
    </source>
</evidence>
<sequence>MKFKQILILPFVLLGFILSAQQNGGIVRGNIYDEESGEPIIYANVLLQGTDLGANTDLDGFFAISNVPAGEYKLVVTYLGYDSLAVEVKVKAGGIVYESLVMSPSGVELETVNVSSSREQARSDVKVSELRVTAKQIQSLPSTGGEADIAQYLPVLPGIIVSGDQGGQLYIRGGSPVQNKILLDGMTIYNPFHSIGLFSVFETEAVRSVDVLTGGFNAEHGGRISAVVDIKTREGNKKRMSGLVSGSPFLTKALIEGPIKKLKDDGGGSTSFILTGKHSYLDQSSKIFYNYAVDTTFFSFASQDTSLADVGEIGLPYTFTDLYGKLSFVGDNGSKLNVFGFNFTDRFDFVGLAKLDWTNVGGGANFTLIPPNSNVILNGTVAVTDYDISLEEADGNPRQSGVSSFNALLNFTYFGNKSRFDYGFDFTGFNTDFTFRNFIGSTIQQKSFTTEVAGYFKYKQRLGNLIIEPGMRLHYYASQSEMSIEPRFGLKYNITDFLRIKFGAGVYSQNVISTVNDLDVVNFFIGFLAGPEETLFKPASNEPVDQPLQKAIHAIGGVEVDVGDQLTINIEPYLKRFTQLININRNKLSDFDPDFITETGEAYGIDLSARYQAQNGYLWATYSLGRVTRDDGNQVYPTIFDRRHNINLLGVYTFGKNKLWEASLRWNMGSGFPFTQTQGFYEQNDFTNLLFTNILTGNFGLGTILTDEINGGRLPFYHRLDASVKRTIEFGKHTSMDINLSITNVYNRENIFYVDRVTNSRVNQLPILPALGVQFNF</sequence>
<evidence type="ECO:0000256" key="1">
    <source>
        <dbReference type="ARBA" id="ARBA00022729"/>
    </source>
</evidence>
<dbReference type="SUPFAM" id="SSF49464">
    <property type="entry name" value="Carboxypeptidase regulatory domain-like"/>
    <property type="match status" value="1"/>
</dbReference>
<dbReference type="RefSeq" id="WP_044227586.1">
    <property type="nucleotide sequence ID" value="NZ_JBKAGJ010000003.1"/>
</dbReference>
<dbReference type="PANTHER" id="PTHR30069:SF29">
    <property type="entry name" value="HEMOGLOBIN AND HEMOGLOBIN-HAPTOGLOBIN-BINDING PROTEIN 1-RELATED"/>
    <property type="match status" value="1"/>
</dbReference>
<evidence type="ECO:0000259" key="2">
    <source>
        <dbReference type="Pfam" id="PF07715"/>
    </source>
</evidence>
<dbReference type="InterPro" id="IPR008969">
    <property type="entry name" value="CarboxyPept-like_regulatory"/>
</dbReference>
<dbReference type="InterPro" id="IPR039426">
    <property type="entry name" value="TonB-dep_rcpt-like"/>
</dbReference>
<dbReference type="Pfam" id="PF07715">
    <property type="entry name" value="Plug"/>
    <property type="match status" value="1"/>
</dbReference>
<keyword evidence="1" id="KW-0732">Signal</keyword>
<proteinExistence type="predicted"/>
<dbReference type="SUPFAM" id="SSF56935">
    <property type="entry name" value="Porins"/>
    <property type="match status" value="1"/>
</dbReference>
<comment type="caution">
    <text evidence="3">The sequence shown here is derived from an EMBL/GenBank/DDBJ whole genome shotgun (WGS) entry which is preliminary data.</text>
</comment>
<reference evidence="3 4" key="1">
    <citation type="journal article" date="2014" name="Int. J. Syst. Evol. Microbiol.">
        <title>Phaeodactylibacter xiamenensis gen. nov., sp. nov., a member of the family Saprospiraceae isolated from the marine alga Phaeodactylum tricornutum.</title>
        <authorList>
            <person name="Chen Z.Jr."/>
            <person name="Lei X."/>
            <person name="Lai Q."/>
            <person name="Li Y."/>
            <person name="Zhang B."/>
            <person name="Zhang J."/>
            <person name="Zhang H."/>
            <person name="Yang L."/>
            <person name="Zheng W."/>
            <person name="Tian Y."/>
            <person name="Yu Z."/>
            <person name="Xu H.Jr."/>
            <person name="Zheng T."/>
        </authorList>
    </citation>
    <scope>NUCLEOTIDE SEQUENCE [LARGE SCALE GENOMIC DNA]</scope>
    <source>
        <strain evidence="3 4">KD52</strain>
    </source>
</reference>
<feature type="domain" description="TonB-dependent receptor plug" evidence="2">
    <location>
        <begin position="127"/>
        <end position="223"/>
    </location>
</feature>